<dbReference type="GO" id="GO:0051539">
    <property type="term" value="F:4 iron, 4 sulfur cluster binding"/>
    <property type="evidence" value="ECO:0007669"/>
    <property type="project" value="UniProtKB-KW"/>
</dbReference>
<evidence type="ECO:0000256" key="3">
    <source>
        <dbReference type="ARBA" id="ARBA00022515"/>
    </source>
</evidence>
<dbReference type="Pfam" id="PF26466">
    <property type="entry name" value="DNA_primase_lrg_N"/>
    <property type="match status" value="1"/>
</dbReference>
<sequence>MSSNFDLVKRFPWLPSLITYYSDIASKNTLKFIREIAKSETFKIVKNRIITLFNEAFNNIEEMSMYEADENNIYIYLFVRILLYIFDNRKISNRVANLYSKTTYKELNKENEYNLYYIYKDLKLEVLYEEIPTVYKTRVLKGQHETISTNFKINFIDYLKLASNLKDESRRLVNNALMEGYVYIQPKNLNRLLQEHVRLKLLTQSNRDHNRLEELFEIKEFKDLYDDIAEIWEHKKGEFEYTIDVKFKEGVDMSEILPPCIKEILSKAKNGHNLIHTERLFIVWFLNALEYPVETIVDIFATLPDFNREKTEYQVKYAKKKKYTPYSCQTLKSNGLCKAIEYKDKLCLEGYYSKIQEKQRELSHPLGYVRIKQYRSSKIKINTPNMISKKNE</sequence>
<keyword evidence="2" id="KW-0004">4Fe-4S</keyword>
<proteinExistence type="inferred from homology"/>
<gene>
    <name evidence="9" type="ORF">LCGC14_0814530</name>
</gene>
<dbReference type="SUPFAM" id="SSF140914">
    <property type="entry name" value="PriB N-terminal domain-like"/>
    <property type="match status" value="1"/>
</dbReference>
<dbReference type="HAMAP" id="MF_00701">
    <property type="entry name" value="DNA_primase_lrg_arc"/>
    <property type="match status" value="1"/>
</dbReference>
<dbReference type="GO" id="GO:0006270">
    <property type="term" value="P:DNA replication initiation"/>
    <property type="evidence" value="ECO:0007669"/>
    <property type="project" value="TreeGrafter"/>
</dbReference>
<dbReference type="CDD" id="cd06560">
    <property type="entry name" value="PriL"/>
    <property type="match status" value="1"/>
</dbReference>
<evidence type="ECO:0000259" key="8">
    <source>
        <dbReference type="Pfam" id="PF04104"/>
    </source>
</evidence>
<dbReference type="GO" id="GO:0006269">
    <property type="term" value="P:DNA replication, synthesis of primer"/>
    <property type="evidence" value="ECO:0007669"/>
    <property type="project" value="UniProtKB-KW"/>
</dbReference>
<dbReference type="InterPro" id="IPR023642">
    <property type="entry name" value="DNA_primase_lsu_PriL"/>
</dbReference>
<dbReference type="GO" id="GO:1990077">
    <property type="term" value="C:primosome complex"/>
    <property type="evidence" value="ECO:0007669"/>
    <property type="project" value="UniProtKB-KW"/>
</dbReference>
<dbReference type="PANTHER" id="PTHR10537">
    <property type="entry name" value="DNA PRIMASE LARGE SUBUNIT"/>
    <property type="match status" value="1"/>
</dbReference>
<feature type="domain" description="DNA primase large subunit C-terminal" evidence="8">
    <location>
        <begin position="255"/>
        <end position="364"/>
    </location>
</feature>
<keyword evidence="6" id="KW-0408">Iron</keyword>
<keyword evidence="5" id="KW-0479">Metal-binding</keyword>
<dbReference type="GO" id="GO:0003899">
    <property type="term" value="F:DNA-directed RNA polymerase activity"/>
    <property type="evidence" value="ECO:0007669"/>
    <property type="project" value="InterPro"/>
</dbReference>
<evidence type="ECO:0000256" key="7">
    <source>
        <dbReference type="ARBA" id="ARBA00023014"/>
    </source>
</evidence>
<dbReference type="Pfam" id="PF04104">
    <property type="entry name" value="DNA_primase_lrg"/>
    <property type="match status" value="1"/>
</dbReference>
<evidence type="ECO:0000256" key="6">
    <source>
        <dbReference type="ARBA" id="ARBA00023004"/>
    </source>
</evidence>
<name>A0A0F9PKP3_9ZZZZ</name>
<protein>
    <recommendedName>
        <fullName evidence="8">DNA primase large subunit C-terminal domain-containing protein</fullName>
    </recommendedName>
</protein>
<organism evidence="9">
    <name type="scientific">marine sediment metagenome</name>
    <dbReference type="NCBI Taxonomy" id="412755"/>
    <lineage>
        <taxon>unclassified sequences</taxon>
        <taxon>metagenomes</taxon>
        <taxon>ecological metagenomes</taxon>
    </lineage>
</organism>
<evidence type="ECO:0000256" key="4">
    <source>
        <dbReference type="ARBA" id="ARBA00022705"/>
    </source>
</evidence>
<comment type="cofactor">
    <cofactor evidence="1">
        <name>[4Fe-4S] cluster</name>
        <dbReference type="ChEBI" id="CHEBI:49883"/>
    </cofactor>
</comment>
<evidence type="ECO:0000256" key="5">
    <source>
        <dbReference type="ARBA" id="ARBA00022723"/>
    </source>
</evidence>
<accession>A0A0F9PKP3</accession>
<dbReference type="InterPro" id="IPR058560">
    <property type="entry name" value="DNA_primase_C"/>
</dbReference>
<dbReference type="GO" id="GO:0046872">
    <property type="term" value="F:metal ion binding"/>
    <property type="evidence" value="ECO:0007669"/>
    <property type="project" value="UniProtKB-KW"/>
</dbReference>
<dbReference type="InterPro" id="IPR007238">
    <property type="entry name" value="DNA_primase_lsu_euk/arc"/>
</dbReference>
<keyword evidence="3" id="KW-0639">Primosome</keyword>
<dbReference type="EMBL" id="LAZR01002257">
    <property type="protein sequence ID" value="KKN32375.1"/>
    <property type="molecule type" value="Genomic_DNA"/>
</dbReference>
<evidence type="ECO:0000313" key="9">
    <source>
        <dbReference type="EMBL" id="KKN32375.1"/>
    </source>
</evidence>
<keyword evidence="7" id="KW-0411">Iron-sulfur</keyword>
<keyword evidence="4" id="KW-0235">DNA replication</keyword>
<evidence type="ECO:0000256" key="2">
    <source>
        <dbReference type="ARBA" id="ARBA00022485"/>
    </source>
</evidence>
<comment type="caution">
    <text evidence="9">The sequence shown here is derived from an EMBL/GenBank/DDBJ whole genome shotgun (WGS) entry which is preliminary data.</text>
</comment>
<reference evidence="9" key="1">
    <citation type="journal article" date="2015" name="Nature">
        <title>Complex archaea that bridge the gap between prokaryotes and eukaryotes.</title>
        <authorList>
            <person name="Spang A."/>
            <person name="Saw J.H."/>
            <person name="Jorgensen S.L."/>
            <person name="Zaremba-Niedzwiedzka K."/>
            <person name="Martijn J."/>
            <person name="Lind A.E."/>
            <person name="van Eijk R."/>
            <person name="Schleper C."/>
            <person name="Guy L."/>
            <person name="Ettema T.J."/>
        </authorList>
    </citation>
    <scope>NUCLEOTIDE SEQUENCE</scope>
</reference>
<evidence type="ECO:0000256" key="1">
    <source>
        <dbReference type="ARBA" id="ARBA00001966"/>
    </source>
</evidence>
<dbReference type="AlphaFoldDB" id="A0A0F9PKP3"/>
<dbReference type="PANTHER" id="PTHR10537:SF3">
    <property type="entry name" value="DNA PRIMASE LARGE SUBUNIT"/>
    <property type="match status" value="1"/>
</dbReference>